<reference evidence="1" key="1">
    <citation type="submission" date="2020-04" db="EMBL/GenBank/DDBJ databases">
        <authorList>
            <person name="Alioto T."/>
            <person name="Alioto T."/>
            <person name="Gomez Garrido J."/>
        </authorList>
    </citation>
    <scope>NUCLEOTIDE SEQUENCE</scope>
    <source>
        <strain evidence="1">A484AB</strain>
    </source>
</reference>
<keyword evidence="2" id="KW-1185">Reference proteome</keyword>
<proteinExistence type="predicted"/>
<organism evidence="1 2">
    <name type="scientific">Paramuricea clavata</name>
    <name type="common">Red gorgonian</name>
    <name type="synonym">Violescent sea-whip</name>
    <dbReference type="NCBI Taxonomy" id="317549"/>
    <lineage>
        <taxon>Eukaryota</taxon>
        <taxon>Metazoa</taxon>
        <taxon>Cnidaria</taxon>
        <taxon>Anthozoa</taxon>
        <taxon>Octocorallia</taxon>
        <taxon>Malacalcyonacea</taxon>
        <taxon>Plexauridae</taxon>
        <taxon>Paramuricea</taxon>
    </lineage>
</organism>
<accession>A0A7D9IPD8</accession>
<dbReference type="PANTHER" id="PTHR31912">
    <property type="entry name" value="IP13529P"/>
    <property type="match status" value="1"/>
</dbReference>
<evidence type="ECO:0000313" key="1">
    <source>
        <dbReference type="EMBL" id="CAB4015499.1"/>
    </source>
</evidence>
<dbReference type="EMBL" id="CACRXK020008738">
    <property type="protein sequence ID" value="CAB4015499.1"/>
    <property type="molecule type" value="Genomic_DNA"/>
</dbReference>
<name>A0A7D9IPD8_PARCT</name>
<evidence type="ECO:0000313" key="2">
    <source>
        <dbReference type="Proteomes" id="UP001152795"/>
    </source>
</evidence>
<gene>
    <name evidence="1" type="ORF">PACLA_8A055197</name>
</gene>
<comment type="caution">
    <text evidence="1">The sequence shown here is derived from an EMBL/GenBank/DDBJ whole genome shotgun (WGS) entry which is preliminary data.</text>
</comment>
<dbReference type="PANTHER" id="PTHR31912:SF34">
    <property type="entry name" value="NOTOCHORD-RELATED PROTEIN"/>
    <property type="match status" value="1"/>
</dbReference>
<dbReference type="Proteomes" id="UP001152795">
    <property type="component" value="Unassembled WGS sequence"/>
</dbReference>
<sequence>MIKHLILAHKNDPNLHMVYTYKNHFYRQHKGEDIAHEGDIADHPSENDVTPMETDHPSNEIEEGNRTELKLKRANAFYILRTKEVNLLTQKCVDDIVLGTGELIRSTVETVGNGVRECLNSAGIPYETVPGLQELFAANNPVSNPFEHVSTKYKQMSFFKQEFGLIEPRRITVGHKSVRKRSGTMYKQVLKDEEMMYIPLLEILEQLLNMDFVLSEIQVGHQSTNGLIQDFCDGQLFKAHPLFSSNPPALQLMLYYDELEITNPLGSKTGTHKLGVIYLTLGNIPPLFRSTLDAIQLLAVATYPVIKEYGIGTLMEPIMNDLALIEQDGGYQFMVKHQPLSLSGTIVFVSGDNLGAQLVGGFKESASANLRCRHCMGTVDEVTSKFREKDFTLRTRAGHDHQCECIEQDPDLSKTYGVKRRSILCNSRYFHVVDGLPADAMHDILEGVLQYECKEMLNIFINEQTYFTLQQLNEKMKSFDFGCYNDKNKPSPITRQALKGDANNVRQKAAQMWCLGKFLPLMIGRMVAIDDEYWQYFLLLLEIVDIVFSTSITVDTLGVLEGLIEEYLWGFTNIYPGRSVIPKMHYLVHYPSHIYRFGPMTRTWCMRYEAKHSYFQRLAAYMGNFTNVAFTLADRHQTHNCHVTNNSNGERKEGLYKAKETTVESGKQVVVGDSVYFDELRHNERDLQPTDMVYEAKKVSIHGTVYKVKSIVHTGWMDELPEFASISKIVVVGPSSRVYFVLTKYVTKQFATHYHAFEACKPRNESIILLQQCQFKHYLPLHAISISSVADGLIYIAPRCNVPKC</sequence>
<dbReference type="OrthoDB" id="5982971at2759"/>
<protein>
    <submittedName>
        <fullName evidence="1">Uncharacterized protein</fullName>
    </submittedName>
</protein>
<dbReference type="AlphaFoldDB" id="A0A7D9IPD8"/>